<keyword evidence="2" id="KW-0479">Metal-binding</keyword>
<sequence>MNFDEATLLVHIISLSTGTIVSLNGMLYNDEYKHMSNQTNKVCRRLRQYQKNLKVCQSNYDTKMKAGSINSPEIEAGMQELVQLVIKRPSERVPETVKQTFLIVAKTSYYAAYCSVETRNIHISKVFFEPIV</sequence>
<organism evidence="5 6">
    <name type="scientific">Coffea canephora</name>
    <name type="common">Robusta coffee</name>
    <dbReference type="NCBI Taxonomy" id="49390"/>
    <lineage>
        <taxon>Eukaryota</taxon>
        <taxon>Viridiplantae</taxon>
        <taxon>Streptophyta</taxon>
        <taxon>Embryophyta</taxon>
        <taxon>Tracheophyta</taxon>
        <taxon>Spermatophyta</taxon>
        <taxon>Magnoliopsida</taxon>
        <taxon>eudicotyledons</taxon>
        <taxon>Gunneridae</taxon>
        <taxon>Pentapetalae</taxon>
        <taxon>asterids</taxon>
        <taxon>lamiids</taxon>
        <taxon>Gentianales</taxon>
        <taxon>Rubiaceae</taxon>
        <taxon>Ixoroideae</taxon>
        <taxon>Gardenieae complex</taxon>
        <taxon>Bertiereae - Coffeeae clade</taxon>
        <taxon>Coffeeae</taxon>
        <taxon>Coffea</taxon>
    </lineage>
</organism>
<dbReference type="AlphaFoldDB" id="A0A068VHI0"/>
<dbReference type="Proteomes" id="UP000295252">
    <property type="component" value="Unassembled WGS sequence"/>
</dbReference>
<keyword evidence="4" id="KW-1133">Transmembrane helix</keyword>
<evidence type="ECO:0000256" key="4">
    <source>
        <dbReference type="SAM" id="Phobius"/>
    </source>
</evidence>
<evidence type="ECO:0000313" key="6">
    <source>
        <dbReference type="Proteomes" id="UP000295252"/>
    </source>
</evidence>
<dbReference type="GO" id="GO:0009686">
    <property type="term" value="P:gibberellin biosynthetic process"/>
    <property type="evidence" value="ECO:0007669"/>
    <property type="project" value="TreeGrafter"/>
</dbReference>
<keyword evidence="6" id="KW-1185">Reference proteome</keyword>
<evidence type="ECO:0000256" key="3">
    <source>
        <dbReference type="ARBA" id="ARBA00022842"/>
    </source>
</evidence>
<dbReference type="PANTHER" id="PTHR31739:SF4">
    <property type="entry name" value="ENT-COPALYL DIPHOSPHATE SYNTHASE, CHLOROPLASTIC"/>
    <property type="match status" value="1"/>
</dbReference>
<accession>A0A068VHI0</accession>
<reference evidence="6" key="1">
    <citation type="journal article" date="2014" name="Science">
        <title>The coffee genome provides insight into the convergent evolution of caffeine biosynthesis.</title>
        <authorList>
            <person name="Denoeud F."/>
            <person name="Carretero-Paulet L."/>
            <person name="Dereeper A."/>
            <person name="Droc G."/>
            <person name="Guyot R."/>
            <person name="Pietrella M."/>
            <person name="Zheng C."/>
            <person name="Alberti A."/>
            <person name="Anthony F."/>
            <person name="Aprea G."/>
            <person name="Aury J.M."/>
            <person name="Bento P."/>
            <person name="Bernard M."/>
            <person name="Bocs S."/>
            <person name="Campa C."/>
            <person name="Cenci A."/>
            <person name="Combes M.C."/>
            <person name="Crouzillat D."/>
            <person name="Da Silva C."/>
            <person name="Daddiego L."/>
            <person name="De Bellis F."/>
            <person name="Dussert S."/>
            <person name="Garsmeur O."/>
            <person name="Gayraud T."/>
            <person name="Guignon V."/>
            <person name="Jahn K."/>
            <person name="Jamilloux V."/>
            <person name="Joet T."/>
            <person name="Labadie K."/>
            <person name="Lan T."/>
            <person name="Leclercq J."/>
            <person name="Lepelley M."/>
            <person name="Leroy T."/>
            <person name="Li L.T."/>
            <person name="Librado P."/>
            <person name="Lopez L."/>
            <person name="Munoz A."/>
            <person name="Noel B."/>
            <person name="Pallavicini A."/>
            <person name="Perrotta G."/>
            <person name="Poncet V."/>
            <person name="Pot D."/>
            <person name="Priyono X."/>
            <person name="Rigoreau M."/>
            <person name="Rouard M."/>
            <person name="Rozas J."/>
            <person name="Tranchant-Dubreuil C."/>
            <person name="VanBuren R."/>
            <person name="Zhang Q."/>
            <person name="Andrade A.C."/>
            <person name="Argout X."/>
            <person name="Bertrand B."/>
            <person name="de Kochko A."/>
            <person name="Graziosi G."/>
            <person name="Henry R.J."/>
            <person name="Jayarama X."/>
            <person name="Ming R."/>
            <person name="Nagai C."/>
            <person name="Rounsley S."/>
            <person name="Sankoff D."/>
            <person name="Giuliano G."/>
            <person name="Albert V.A."/>
            <person name="Wincker P."/>
            <person name="Lashermes P."/>
        </authorList>
    </citation>
    <scope>NUCLEOTIDE SEQUENCE [LARGE SCALE GENOMIC DNA]</scope>
    <source>
        <strain evidence="6">cv. DH200-94</strain>
    </source>
</reference>
<dbReference type="PANTHER" id="PTHR31739">
    <property type="entry name" value="ENT-COPALYL DIPHOSPHATE SYNTHASE, CHLOROPLASTIC"/>
    <property type="match status" value="1"/>
</dbReference>
<comment type="cofactor">
    <cofactor evidence="1">
        <name>Mg(2+)</name>
        <dbReference type="ChEBI" id="CHEBI:18420"/>
    </cofactor>
</comment>
<proteinExistence type="predicted"/>
<keyword evidence="3" id="KW-0460">Magnesium</keyword>
<dbReference type="GO" id="GO:0000287">
    <property type="term" value="F:magnesium ion binding"/>
    <property type="evidence" value="ECO:0007669"/>
    <property type="project" value="TreeGrafter"/>
</dbReference>
<dbReference type="STRING" id="49390.A0A068VHI0"/>
<dbReference type="OrthoDB" id="912129at2759"/>
<protein>
    <submittedName>
        <fullName evidence="5">DH200=94 genomic scaffold, scaffold_1056</fullName>
    </submittedName>
</protein>
<name>A0A068VHI0_COFCA</name>
<evidence type="ECO:0000256" key="2">
    <source>
        <dbReference type="ARBA" id="ARBA00022723"/>
    </source>
</evidence>
<dbReference type="GO" id="GO:0009507">
    <property type="term" value="C:chloroplast"/>
    <property type="evidence" value="ECO:0007669"/>
    <property type="project" value="TreeGrafter"/>
</dbReference>
<dbReference type="InterPro" id="IPR008949">
    <property type="entry name" value="Isoprenoid_synthase_dom_sf"/>
</dbReference>
<dbReference type="InParanoid" id="A0A068VHI0"/>
<keyword evidence="4" id="KW-0472">Membrane</keyword>
<dbReference type="InterPro" id="IPR050148">
    <property type="entry name" value="Terpene_synthase-like"/>
</dbReference>
<dbReference type="Gene3D" id="1.10.600.10">
    <property type="entry name" value="Farnesyl Diphosphate Synthase"/>
    <property type="match status" value="1"/>
</dbReference>
<evidence type="ECO:0000256" key="1">
    <source>
        <dbReference type="ARBA" id="ARBA00001946"/>
    </source>
</evidence>
<feature type="transmembrane region" description="Helical" evidence="4">
    <location>
        <begin position="6"/>
        <end position="28"/>
    </location>
</feature>
<gene>
    <name evidence="5" type="ORF">GSCOC_T00002351001</name>
</gene>
<dbReference type="PhylomeDB" id="A0A068VHI0"/>
<dbReference type="EMBL" id="HG740140">
    <property type="protein sequence ID" value="CDP20260.1"/>
    <property type="molecule type" value="Genomic_DNA"/>
</dbReference>
<dbReference type="Gramene" id="CDP20260">
    <property type="protein sequence ID" value="CDP20260"/>
    <property type="gene ID" value="GSCOC_T00002351001"/>
</dbReference>
<dbReference type="GO" id="GO:0010333">
    <property type="term" value="F:terpene synthase activity"/>
    <property type="evidence" value="ECO:0007669"/>
    <property type="project" value="InterPro"/>
</dbReference>
<evidence type="ECO:0000313" key="5">
    <source>
        <dbReference type="EMBL" id="CDP20260.1"/>
    </source>
</evidence>
<keyword evidence="4" id="KW-0812">Transmembrane</keyword>